<evidence type="ECO:0000256" key="9">
    <source>
        <dbReference type="SAM" id="Phobius"/>
    </source>
</evidence>
<dbReference type="OrthoDB" id="8478125at2"/>
<sequence>MTAIFYFLSIILGFLGSLMLPTALIAISAGHSDLAEEFLLTAGLTGFLSGGVFFALRGQEKELVNAQTYLLCILVWIGLPFVAAFPFVISGQLSGINALFEAVSGLTTTGASMFRTLEEVPTAIIFWRSILQWFGGFLTLLTFLLILAPNGVGGLPNRHIGMMERAFGEESGRTFYVARQVGGAYAILTLILAWLLILSGIPPFEAMCLAFSTLSTGGFMPIDGTLASYDNRWAEFLIALGMIAGATSIFWHRMAVRGKLQMLTEHRESYYLFGLMAGLGLLYSVTLFRLAGSASVLPPLSALRQGFFTAVSLVSTAGFEIRHADVTVLPGLLVACLALIGATPFSTAGGLKLYRIGAMLMQAGREVGRLIYPHSIRGGRFGKTEYTIQLMKSIWASFLLSILLVIVVAVVLSHDIGHFDGALFAAISAFSNIGPLYSAGWNATNAWPDYYQLSLISKYALIITMIFGRFEIIVLLGAININFWRR</sequence>
<dbReference type="PANTHER" id="PTHR32024">
    <property type="entry name" value="TRK SYSTEM POTASSIUM UPTAKE PROTEIN TRKG-RELATED"/>
    <property type="match status" value="1"/>
</dbReference>
<feature type="transmembrane region" description="Helical" evidence="9">
    <location>
        <begin position="326"/>
        <end position="345"/>
    </location>
</feature>
<dbReference type="GO" id="GO:0005886">
    <property type="term" value="C:plasma membrane"/>
    <property type="evidence" value="ECO:0007669"/>
    <property type="project" value="UniProtKB-SubCell"/>
</dbReference>
<feature type="transmembrane region" description="Helical" evidence="9">
    <location>
        <begin position="5"/>
        <end position="26"/>
    </location>
</feature>
<keyword evidence="6 9" id="KW-1133">Transmembrane helix</keyword>
<feature type="transmembrane region" description="Helical" evidence="9">
    <location>
        <begin position="394"/>
        <end position="412"/>
    </location>
</feature>
<feature type="transmembrane region" description="Helical" evidence="9">
    <location>
        <begin position="302"/>
        <end position="319"/>
    </location>
</feature>
<feature type="transmembrane region" description="Helical" evidence="9">
    <location>
        <begin position="38"/>
        <end position="56"/>
    </location>
</feature>
<evidence type="ECO:0000256" key="5">
    <source>
        <dbReference type="ARBA" id="ARBA00022692"/>
    </source>
</evidence>
<evidence type="ECO:0000313" key="11">
    <source>
        <dbReference type="Proteomes" id="UP000219439"/>
    </source>
</evidence>
<feature type="transmembrane region" description="Helical" evidence="9">
    <location>
        <begin position="271"/>
        <end position="290"/>
    </location>
</feature>
<keyword evidence="7" id="KW-0406">Ion transport</keyword>
<keyword evidence="11" id="KW-1185">Reference proteome</keyword>
<name>A0A285NEJ2_9HYPH</name>
<evidence type="ECO:0000256" key="6">
    <source>
        <dbReference type="ARBA" id="ARBA00022989"/>
    </source>
</evidence>
<comment type="similarity">
    <text evidence="2">Belongs to the TrkH potassium transport family.</text>
</comment>
<keyword evidence="5 9" id="KW-0812">Transmembrane</keyword>
<dbReference type="Pfam" id="PF02386">
    <property type="entry name" value="TrkH"/>
    <property type="match status" value="1"/>
</dbReference>
<evidence type="ECO:0000256" key="1">
    <source>
        <dbReference type="ARBA" id="ARBA00004651"/>
    </source>
</evidence>
<feature type="transmembrane region" description="Helical" evidence="9">
    <location>
        <begin position="233"/>
        <end position="251"/>
    </location>
</feature>
<dbReference type="GO" id="GO:0030001">
    <property type="term" value="P:metal ion transport"/>
    <property type="evidence" value="ECO:0007669"/>
    <property type="project" value="UniProtKB-ARBA"/>
</dbReference>
<accession>A0A285NEJ2</accession>
<evidence type="ECO:0000256" key="4">
    <source>
        <dbReference type="ARBA" id="ARBA00022475"/>
    </source>
</evidence>
<gene>
    <name evidence="10" type="ORF">SAMN06265368_1230</name>
</gene>
<feature type="transmembrane region" description="Helical" evidence="9">
    <location>
        <begin position="68"/>
        <end position="89"/>
    </location>
</feature>
<dbReference type="EMBL" id="OBEL01000001">
    <property type="protein sequence ID" value="SNZ07708.1"/>
    <property type="molecule type" value="Genomic_DNA"/>
</dbReference>
<evidence type="ECO:0000256" key="2">
    <source>
        <dbReference type="ARBA" id="ARBA00009137"/>
    </source>
</evidence>
<evidence type="ECO:0000313" key="10">
    <source>
        <dbReference type="EMBL" id="SNZ07708.1"/>
    </source>
</evidence>
<feature type="transmembrane region" description="Helical" evidence="9">
    <location>
        <begin position="130"/>
        <end position="155"/>
    </location>
</feature>
<dbReference type="PANTHER" id="PTHR32024:SF2">
    <property type="entry name" value="TRK SYSTEM POTASSIUM UPTAKE PROTEIN TRKG-RELATED"/>
    <property type="match status" value="1"/>
</dbReference>
<feature type="transmembrane region" description="Helical" evidence="9">
    <location>
        <begin position="459"/>
        <end position="483"/>
    </location>
</feature>
<feature type="transmembrane region" description="Helical" evidence="9">
    <location>
        <begin position="419"/>
        <end position="439"/>
    </location>
</feature>
<evidence type="ECO:0000256" key="8">
    <source>
        <dbReference type="ARBA" id="ARBA00023136"/>
    </source>
</evidence>
<keyword evidence="3" id="KW-0813">Transport</keyword>
<dbReference type="RefSeq" id="WP_097152439.1">
    <property type="nucleotide sequence ID" value="NZ_OBEL01000001.1"/>
</dbReference>
<organism evidence="10 11">
    <name type="scientific">Cohaesibacter gelatinilyticus</name>
    <dbReference type="NCBI Taxonomy" id="372072"/>
    <lineage>
        <taxon>Bacteria</taxon>
        <taxon>Pseudomonadati</taxon>
        <taxon>Pseudomonadota</taxon>
        <taxon>Alphaproteobacteria</taxon>
        <taxon>Hyphomicrobiales</taxon>
        <taxon>Cohaesibacteraceae</taxon>
    </lineage>
</organism>
<evidence type="ECO:0000256" key="7">
    <source>
        <dbReference type="ARBA" id="ARBA00023065"/>
    </source>
</evidence>
<dbReference type="Proteomes" id="UP000219439">
    <property type="component" value="Unassembled WGS sequence"/>
</dbReference>
<dbReference type="GO" id="GO:0008324">
    <property type="term" value="F:monoatomic cation transmembrane transporter activity"/>
    <property type="evidence" value="ECO:0007669"/>
    <property type="project" value="InterPro"/>
</dbReference>
<dbReference type="InterPro" id="IPR003445">
    <property type="entry name" value="Cat_transpt"/>
</dbReference>
<feature type="transmembrane region" description="Helical" evidence="9">
    <location>
        <begin position="176"/>
        <end position="197"/>
    </location>
</feature>
<keyword evidence="4" id="KW-1003">Cell membrane</keyword>
<evidence type="ECO:0000256" key="3">
    <source>
        <dbReference type="ARBA" id="ARBA00022448"/>
    </source>
</evidence>
<keyword evidence="8 9" id="KW-0472">Membrane</keyword>
<protein>
    <submittedName>
        <fullName evidence="10">Trk system potassium uptake protein TrkH</fullName>
    </submittedName>
</protein>
<reference evidence="10 11" key="1">
    <citation type="submission" date="2017-09" db="EMBL/GenBank/DDBJ databases">
        <authorList>
            <person name="Ehlers B."/>
            <person name="Leendertz F.H."/>
        </authorList>
    </citation>
    <scope>NUCLEOTIDE SEQUENCE [LARGE SCALE GENOMIC DNA]</scope>
    <source>
        <strain evidence="10 11">DSM 18289</strain>
    </source>
</reference>
<comment type="subcellular location">
    <subcellularLocation>
        <location evidence="1">Cell membrane</location>
        <topology evidence="1">Multi-pass membrane protein</topology>
    </subcellularLocation>
</comment>
<proteinExistence type="inferred from homology"/>
<dbReference type="AlphaFoldDB" id="A0A285NEJ2"/>